<sequence length="248" mass="26891">MAKLRITDYLTELKTEAAGLRSACGPEVLGRVAPSRPDSTVADILLELAREYRWAVQAVFTRPTEDEDLPEPPPVRAEGAAVLDVFDQALAAVLDAVEARGPESPAWTWAPVEWHAEFWHRRVAVATGLARWDVQMAVGATAPVPAALASETITEVFEAFLPVGARRGAHPETSGLVQLFAQDADATWFVRLRDGRVALLDHPDSRTELQARAAGSASDIALALWGRLPFGICDVAGDERLLQALRVE</sequence>
<name>A0ABV7Q1H8_9ACTN</name>
<dbReference type="Proteomes" id="UP001595712">
    <property type="component" value="Unassembled WGS sequence"/>
</dbReference>
<organism evidence="1 2">
    <name type="scientific">Glycomyces rhizosphaerae</name>
    <dbReference type="NCBI Taxonomy" id="2054422"/>
    <lineage>
        <taxon>Bacteria</taxon>
        <taxon>Bacillati</taxon>
        <taxon>Actinomycetota</taxon>
        <taxon>Actinomycetes</taxon>
        <taxon>Glycomycetales</taxon>
        <taxon>Glycomycetaceae</taxon>
        <taxon>Glycomyces</taxon>
    </lineage>
</organism>
<evidence type="ECO:0000313" key="1">
    <source>
        <dbReference type="EMBL" id="MFC3493444.1"/>
    </source>
</evidence>
<evidence type="ECO:0008006" key="3">
    <source>
        <dbReference type="Google" id="ProtNLM"/>
    </source>
</evidence>
<proteinExistence type="predicted"/>
<comment type="caution">
    <text evidence="1">The sequence shown here is derived from an EMBL/GenBank/DDBJ whole genome shotgun (WGS) entry which is preliminary data.</text>
</comment>
<protein>
    <recommendedName>
        <fullName evidence="3">MDMPI C-terminal domain-containing protein</fullName>
    </recommendedName>
</protein>
<dbReference type="PANTHER" id="PTHR40758:SF1">
    <property type="entry name" value="CONSERVED PROTEIN"/>
    <property type="match status" value="1"/>
</dbReference>
<dbReference type="PANTHER" id="PTHR40758">
    <property type="entry name" value="CONSERVED PROTEIN"/>
    <property type="match status" value="1"/>
</dbReference>
<reference evidence="2" key="1">
    <citation type="journal article" date="2019" name="Int. J. Syst. Evol. Microbiol.">
        <title>The Global Catalogue of Microorganisms (GCM) 10K type strain sequencing project: providing services to taxonomists for standard genome sequencing and annotation.</title>
        <authorList>
            <consortium name="The Broad Institute Genomics Platform"/>
            <consortium name="The Broad Institute Genome Sequencing Center for Infectious Disease"/>
            <person name="Wu L."/>
            <person name="Ma J."/>
        </authorList>
    </citation>
    <scope>NUCLEOTIDE SEQUENCE [LARGE SCALE GENOMIC DNA]</scope>
    <source>
        <strain evidence="2">CGMCC 4.7396</strain>
    </source>
</reference>
<dbReference type="RefSeq" id="WP_387975811.1">
    <property type="nucleotide sequence ID" value="NZ_JBHRWO010000010.1"/>
</dbReference>
<evidence type="ECO:0000313" key="2">
    <source>
        <dbReference type="Proteomes" id="UP001595712"/>
    </source>
</evidence>
<keyword evidence="2" id="KW-1185">Reference proteome</keyword>
<gene>
    <name evidence="1" type="ORF">ACFO8M_13235</name>
</gene>
<dbReference type="EMBL" id="JBHRWO010000010">
    <property type="protein sequence ID" value="MFC3493444.1"/>
    <property type="molecule type" value="Genomic_DNA"/>
</dbReference>
<accession>A0ABV7Q1H8</accession>